<accession>A0ABV5T195</accession>
<dbReference type="RefSeq" id="WP_344713248.1">
    <property type="nucleotide sequence ID" value="NZ_BAAAWH010000001.1"/>
</dbReference>
<dbReference type="EMBL" id="JBHMBE010000003">
    <property type="protein sequence ID" value="MFB9646388.1"/>
    <property type="molecule type" value="Genomic_DNA"/>
</dbReference>
<evidence type="ECO:0000313" key="3">
    <source>
        <dbReference type="Proteomes" id="UP001589611"/>
    </source>
</evidence>
<keyword evidence="1" id="KW-1133">Transmembrane helix</keyword>
<proteinExistence type="predicted"/>
<name>A0ABV5T195_9MICO</name>
<dbReference type="Proteomes" id="UP001589611">
    <property type="component" value="Unassembled WGS sequence"/>
</dbReference>
<sequence length="231" mass="25025">MAEGFTIIVRVEVTSGAEVWAALGELERRAGDITAGELSKPTRWRAGDGRNQVSHRDLGALRDAMEQHPLDPTSIEVSMHRRAPAAYWVLRGWIYEKESAFEASAEIAGQDRAEVERLSRRLAVELERQGWLPAIGRLRASSVADDGHDAPDGQDGPRATDGVLVTDGMQVDDELDAELMAAESEDAGATAGRERRTFGRFIADHSTGLSVTLVGCVTVIAIALWLGLIPL</sequence>
<evidence type="ECO:0000313" key="2">
    <source>
        <dbReference type="EMBL" id="MFB9646388.1"/>
    </source>
</evidence>
<keyword evidence="1" id="KW-0472">Membrane</keyword>
<evidence type="ECO:0000256" key="1">
    <source>
        <dbReference type="SAM" id="Phobius"/>
    </source>
</evidence>
<protein>
    <submittedName>
        <fullName evidence="2">Uncharacterized protein</fullName>
    </submittedName>
</protein>
<gene>
    <name evidence="2" type="ORF">ACFFPJ_11320</name>
</gene>
<reference evidence="2 3" key="1">
    <citation type="submission" date="2024-09" db="EMBL/GenBank/DDBJ databases">
        <authorList>
            <person name="Sun Q."/>
            <person name="Mori K."/>
        </authorList>
    </citation>
    <scope>NUCLEOTIDE SEQUENCE [LARGE SCALE GENOMIC DNA]</scope>
    <source>
        <strain evidence="2 3">JCM 1342</strain>
    </source>
</reference>
<organism evidence="2 3">
    <name type="scientific">Microbacterium terregens</name>
    <dbReference type="NCBI Taxonomy" id="69363"/>
    <lineage>
        <taxon>Bacteria</taxon>
        <taxon>Bacillati</taxon>
        <taxon>Actinomycetota</taxon>
        <taxon>Actinomycetes</taxon>
        <taxon>Micrococcales</taxon>
        <taxon>Microbacteriaceae</taxon>
        <taxon>Microbacterium</taxon>
    </lineage>
</organism>
<keyword evidence="3" id="KW-1185">Reference proteome</keyword>
<feature type="transmembrane region" description="Helical" evidence="1">
    <location>
        <begin position="208"/>
        <end position="228"/>
    </location>
</feature>
<comment type="caution">
    <text evidence="2">The sequence shown here is derived from an EMBL/GenBank/DDBJ whole genome shotgun (WGS) entry which is preliminary data.</text>
</comment>
<keyword evidence="1" id="KW-0812">Transmembrane</keyword>